<name>A0ABQ9CLC0_9PASS</name>
<protein>
    <submittedName>
        <fullName evidence="1">Uncharacterized protein</fullName>
    </submittedName>
</protein>
<proteinExistence type="predicted"/>
<dbReference type="EMBL" id="WHWB01034753">
    <property type="protein sequence ID" value="KAJ7404740.1"/>
    <property type="molecule type" value="Genomic_DNA"/>
</dbReference>
<accession>A0ABQ9CLC0</accession>
<gene>
    <name evidence="1" type="ORF">WISP_143620</name>
</gene>
<sequence length="476" mass="54213">MVRDLLLQLDPYKSMELNGIHPRILKELADVITKRLEGILSKFADDTKLGGGVDSLKGREALQRDLDKSEDWAITNHIKFNKGKFSILHLGWGNPRCMNRLGNERLENSAMERDLAVLANPSAFTFSAVMPPRYLSQGKNQCIFHANSMQKDEKITPQVELEGASGSNYHAKAGSPRAGYTGTHPAYHGPAQWQHSHFPQFCIIGKPAQCAFNPFVHVIDKQVTEESQQLAVLAAEVSLTGKKWQKHPIMTGPEALCILGIDYLENALWEWLDQQKKASWQRREKPIWAAELWKDIMAQNNTEMLEQAQRRATEMVKGLESESYEVQLRELRLFSLEKRRLREDLIALCNYLKGGYSQASVGLFSQATEQSWYQYTLGDEQIKSSPDKKDLLVDERLDMTQQCELTAQKANCVLGCIKSSVDQKQREGILLLYSAVVRPHLECCIQLSGTQHRKYIDLWSKSRETQQDQRDRAPLL</sequence>
<comment type="caution">
    <text evidence="1">The sequence shown here is derived from an EMBL/GenBank/DDBJ whole genome shotgun (WGS) entry which is preliminary data.</text>
</comment>
<organism evidence="1 2">
    <name type="scientific">Willisornis vidua</name>
    <name type="common">Xingu scale-backed antbird</name>
    <dbReference type="NCBI Taxonomy" id="1566151"/>
    <lineage>
        <taxon>Eukaryota</taxon>
        <taxon>Metazoa</taxon>
        <taxon>Chordata</taxon>
        <taxon>Craniata</taxon>
        <taxon>Vertebrata</taxon>
        <taxon>Euteleostomi</taxon>
        <taxon>Archelosauria</taxon>
        <taxon>Archosauria</taxon>
        <taxon>Dinosauria</taxon>
        <taxon>Saurischia</taxon>
        <taxon>Theropoda</taxon>
        <taxon>Coelurosauria</taxon>
        <taxon>Aves</taxon>
        <taxon>Neognathae</taxon>
        <taxon>Neoaves</taxon>
        <taxon>Telluraves</taxon>
        <taxon>Australaves</taxon>
        <taxon>Passeriformes</taxon>
        <taxon>Thamnophilidae</taxon>
        <taxon>Willisornis</taxon>
    </lineage>
</organism>
<keyword evidence="2" id="KW-1185">Reference proteome</keyword>
<reference evidence="1" key="1">
    <citation type="submission" date="2019-10" db="EMBL/GenBank/DDBJ databases">
        <authorList>
            <person name="Soares A.E.R."/>
            <person name="Aleixo A."/>
            <person name="Schneider P."/>
            <person name="Miyaki C.Y."/>
            <person name="Schneider M.P."/>
            <person name="Mello C."/>
            <person name="Vasconcelos A.T.R."/>
        </authorList>
    </citation>
    <scope>NUCLEOTIDE SEQUENCE</scope>
    <source>
        <tissue evidence="1">Muscle</tissue>
    </source>
</reference>
<evidence type="ECO:0000313" key="2">
    <source>
        <dbReference type="Proteomes" id="UP001145742"/>
    </source>
</evidence>
<dbReference type="Proteomes" id="UP001145742">
    <property type="component" value="Unassembled WGS sequence"/>
</dbReference>
<dbReference type="PANTHER" id="PTHR33332">
    <property type="entry name" value="REVERSE TRANSCRIPTASE DOMAIN-CONTAINING PROTEIN"/>
    <property type="match status" value="1"/>
</dbReference>
<evidence type="ECO:0000313" key="1">
    <source>
        <dbReference type="EMBL" id="KAJ7404740.1"/>
    </source>
</evidence>